<feature type="non-terminal residue" evidence="3">
    <location>
        <position position="1"/>
    </location>
</feature>
<gene>
    <name evidence="3" type="ORF">AOQ84DRAFT_414068</name>
</gene>
<dbReference type="Pfam" id="PF24883">
    <property type="entry name" value="NPHP3_N"/>
    <property type="match status" value="1"/>
</dbReference>
<dbReference type="InterPro" id="IPR056884">
    <property type="entry name" value="NPHP3-like_N"/>
</dbReference>
<dbReference type="Proteomes" id="UP000250140">
    <property type="component" value="Unassembled WGS sequence"/>
</dbReference>
<name>A0A8E2FEU2_9PEZI</name>
<dbReference type="SUPFAM" id="SSF53474">
    <property type="entry name" value="alpha/beta-Hydrolases"/>
    <property type="match status" value="1"/>
</dbReference>
<dbReference type="PANTHER" id="PTHR10039">
    <property type="entry name" value="AMELOGENIN"/>
    <property type="match status" value="1"/>
</dbReference>
<dbReference type="OrthoDB" id="5086500at2759"/>
<accession>A0A8E2FEU2</accession>
<sequence length="702" mass="79406">IVFIHGLQGHPKKTWLYGEAEPPREHRFSLRIRPGYKQQSSTGARSPCFWPEDLLGRDFKNCRISTYGYDSRICNFFGGAANQANIFDHGRSLLHALEHHRREEASQRPIIFVVHSLGGLVLKDVLRRSRQAEPNELELKDIYDSTCGIIFMGTPHGGSDYANLGLTARKIAIAAGFDVRDEIIRNLKVESGTLGLLAEEFSKMLKEDKFQVFTFMEGKGYNELPPTFVKIVQDTSAALNDANERKDTISANHMNMCRFSGFSDDGYQKIKGVISRFTESRKFHILDTISGILTNIGQLSREDIISAMRGLDSAESRVRITQVEPAYDNTLRWLFTKQELGFDEWLRDEKPLYWIKGKPASGKSTLMRFAHDSPKTSEALATFKGKKARAAFFFHDRGSYIQKSLEGLLRGVLYQILAEIPSLQHTVFSKLDFQSSGTGKAIEWTRSNLNKALEEIVRQENQSIQIWLFLDALDEYSGKPEQIATFLDKVVSLWIHDHTAGDISKVINTEFKANARMAQYMSSSVASDIELVRKLSEEIASRAEGVFLWVRLTLDNLLAEYSAGESIAQLFDRLRDLPGDLEGFYQRILSRIPSHYQDDMVVMCELVRCADSPLFINDFIAAFRCASIDDLSSGDLRSYLTNPKFDIDEAERLIRSRSGGLIETRKIGAPGKPEDTITGGRHGLTWEFGSPRHLIQVQFIKP</sequence>
<proteinExistence type="predicted"/>
<keyword evidence="1" id="KW-0677">Repeat</keyword>
<organism evidence="3 4">
    <name type="scientific">Glonium stellatum</name>
    <dbReference type="NCBI Taxonomy" id="574774"/>
    <lineage>
        <taxon>Eukaryota</taxon>
        <taxon>Fungi</taxon>
        <taxon>Dikarya</taxon>
        <taxon>Ascomycota</taxon>
        <taxon>Pezizomycotina</taxon>
        <taxon>Dothideomycetes</taxon>
        <taxon>Pleosporomycetidae</taxon>
        <taxon>Gloniales</taxon>
        <taxon>Gloniaceae</taxon>
        <taxon>Glonium</taxon>
    </lineage>
</organism>
<dbReference type="AlphaFoldDB" id="A0A8E2FEU2"/>
<dbReference type="Gene3D" id="3.40.50.1820">
    <property type="entry name" value="alpha/beta hydrolase"/>
    <property type="match status" value="1"/>
</dbReference>
<evidence type="ECO:0000313" key="3">
    <source>
        <dbReference type="EMBL" id="OCL15206.1"/>
    </source>
</evidence>
<dbReference type="PANTHER" id="PTHR10039:SF5">
    <property type="entry name" value="NACHT DOMAIN-CONTAINING PROTEIN"/>
    <property type="match status" value="1"/>
</dbReference>
<keyword evidence="4" id="KW-1185">Reference proteome</keyword>
<evidence type="ECO:0000256" key="1">
    <source>
        <dbReference type="ARBA" id="ARBA00022737"/>
    </source>
</evidence>
<dbReference type="InterPro" id="IPR029058">
    <property type="entry name" value="AB_hydrolase_fold"/>
</dbReference>
<evidence type="ECO:0000259" key="2">
    <source>
        <dbReference type="Pfam" id="PF24883"/>
    </source>
</evidence>
<evidence type="ECO:0000313" key="4">
    <source>
        <dbReference type="Proteomes" id="UP000250140"/>
    </source>
</evidence>
<dbReference type="EMBL" id="KV748474">
    <property type="protein sequence ID" value="OCL15206.1"/>
    <property type="molecule type" value="Genomic_DNA"/>
</dbReference>
<reference evidence="3 4" key="1">
    <citation type="journal article" date="2016" name="Nat. Commun.">
        <title>Ectomycorrhizal ecology is imprinted in the genome of the dominant symbiotic fungus Cenococcum geophilum.</title>
        <authorList>
            <consortium name="DOE Joint Genome Institute"/>
            <person name="Peter M."/>
            <person name="Kohler A."/>
            <person name="Ohm R.A."/>
            <person name="Kuo A."/>
            <person name="Krutzmann J."/>
            <person name="Morin E."/>
            <person name="Arend M."/>
            <person name="Barry K.W."/>
            <person name="Binder M."/>
            <person name="Choi C."/>
            <person name="Clum A."/>
            <person name="Copeland A."/>
            <person name="Grisel N."/>
            <person name="Haridas S."/>
            <person name="Kipfer T."/>
            <person name="LaButti K."/>
            <person name="Lindquist E."/>
            <person name="Lipzen A."/>
            <person name="Maire R."/>
            <person name="Meier B."/>
            <person name="Mihaltcheva S."/>
            <person name="Molinier V."/>
            <person name="Murat C."/>
            <person name="Poggeler S."/>
            <person name="Quandt C.A."/>
            <person name="Sperisen C."/>
            <person name="Tritt A."/>
            <person name="Tisserant E."/>
            <person name="Crous P.W."/>
            <person name="Henrissat B."/>
            <person name="Nehls U."/>
            <person name="Egli S."/>
            <person name="Spatafora J.W."/>
            <person name="Grigoriev I.V."/>
            <person name="Martin F.M."/>
        </authorList>
    </citation>
    <scope>NUCLEOTIDE SEQUENCE [LARGE SCALE GENOMIC DNA]</scope>
    <source>
        <strain evidence="3 4">CBS 207.34</strain>
    </source>
</reference>
<protein>
    <recommendedName>
        <fullName evidence="2">Nephrocystin 3-like N-terminal domain-containing protein</fullName>
    </recommendedName>
</protein>
<feature type="domain" description="Nephrocystin 3-like N-terminal" evidence="2">
    <location>
        <begin position="329"/>
        <end position="492"/>
    </location>
</feature>